<dbReference type="Gene3D" id="3.20.10.10">
    <property type="entry name" value="D-amino Acid Aminotransferase, subunit A, domain 2"/>
    <property type="match status" value="1"/>
</dbReference>
<comment type="catalytic activity">
    <reaction evidence="9">
        <text>L-valine + 2-oxoglutarate = 3-methyl-2-oxobutanoate + L-glutamate</text>
        <dbReference type="Rhea" id="RHEA:24813"/>
        <dbReference type="ChEBI" id="CHEBI:11851"/>
        <dbReference type="ChEBI" id="CHEBI:16810"/>
        <dbReference type="ChEBI" id="CHEBI:29985"/>
        <dbReference type="ChEBI" id="CHEBI:57762"/>
        <dbReference type="EC" id="2.6.1.42"/>
    </reaction>
</comment>
<evidence type="ECO:0000256" key="9">
    <source>
        <dbReference type="ARBA" id="ARBA00048212"/>
    </source>
</evidence>
<proteinExistence type="inferred from homology"/>
<organism evidence="12 13">
    <name type="scientific">Tistlia consotensis USBA 355</name>
    <dbReference type="NCBI Taxonomy" id="560819"/>
    <lineage>
        <taxon>Bacteria</taxon>
        <taxon>Pseudomonadati</taxon>
        <taxon>Pseudomonadota</taxon>
        <taxon>Alphaproteobacteria</taxon>
        <taxon>Rhodospirillales</taxon>
        <taxon>Rhodovibrionaceae</taxon>
        <taxon>Tistlia</taxon>
    </lineage>
</organism>
<dbReference type="Proteomes" id="UP000192917">
    <property type="component" value="Unassembled WGS sequence"/>
</dbReference>
<dbReference type="Pfam" id="PF01063">
    <property type="entry name" value="Aminotran_4"/>
    <property type="match status" value="1"/>
</dbReference>
<comment type="pathway">
    <text evidence="3">Amino-acid biosynthesis; L-valine biosynthesis; L-valine from pyruvate: step 4/4.</text>
</comment>
<dbReference type="InterPro" id="IPR036038">
    <property type="entry name" value="Aminotransferase-like"/>
</dbReference>
<evidence type="ECO:0000313" key="13">
    <source>
        <dbReference type="Proteomes" id="UP000192917"/>
    </source>
</evidence>
<evidence type="ECO:0000256" key="5">
    <source>
        <dbReference type="ARBA" id="ARBA00009320"/>
    </source>
</evidence>
<dbReference type="GO" id="GO:0005829">
    <property type="term" value="C:cytosol"/>
    <property type="evidence" value="ECO:0007669"/>
    <property type="project" value="TreeGrafter"/>
</dbReference>
<evidence type="ECO:0000256" key="6">
    <source>
        <dbReference type="ARBA" id="ARBA00013053"/>
    </source>
</evidence>
<comment type="function">
    <text evidence="1">Acts on leucine, isoleucine and valine.</text>
</comment>
<dbReference type="InterPro" id="IPR043132">
    <property type="entry name" value="BCAT-like_C"/>
</dbReference>
<dbReference type="PANTHER" id="PTHR42743:SF11">
    <property type="entry name" value="AMINODEOXYCHORISMATE LYASE"/>
    <property type="match status" value="1"/>
</dbReference>
<accession>A0A1Y6C6C1</accession>
<reference evidence="12 13" key="1">
    <citation type="submission" date="2017-04" db="EMBL/GenBank/DDBJ databases">
        <authorList>
            <person name="Afonso C.L."/>
            <person name="Miller P.J."/>
            <person name="Scott M.A."/>
            <person name="Spackman E."/>
            <person name="Goraichik I."/>
            <person name="Dimitrov K.M."/>
            <person name="Suarez D.L."/>
            <person name="Swayne D.E."/>
        </authorList>
    </citation>
    <scope>NUCLEOTIDE SEQUENCE [LARGE SCALE GENOMIC DNA]</scope>
    <source>
        <strain evidence="12 13">USBA 355</strain>
    </source>
</reference>
<keyword evidence="8" id="KW-0100">Branched-chain amino acid biosynthesis</keyword>
<evidence type="ECO:0000256" key="3">
    <source>
        <dbReference type="ARBA" id="ARBA00004931"/>
    </source>
</evidence>
<keyword evidence="12" id="KW-0808">Transferase</keyword>
<dbReference type="STRING" id="560819.SAMN05428998_113123"/>
<name>A0A1Y6C6C1_9PROT</name>
<comment type="similarity">
    <text evidence="5">Belongs to the class-IV pyridoxal-phosphate-dependent aminotransferase family.</text>
</comment>
<sequence length="278" mass="30783">MTAWHFLDGEWVEGNPPIMGPMSHGSWMASTVFDGARAFEGVTPDLDKHFERIENSCKAMGLKSLYRPGELMELSQDGLAKFAKDAQLYIKPMYWAEAGFVAADPETTRFCLSLYDSPLPEPKGGSITLSSFRRPSIETAPTNAKAACLYPNSGRALREAQARGFDNAIMLDALGNVSELTTANVWLVKDGAAHTPVPNGTFLNGITRQRVIALLRGAGVPVYERSLTYRDFQQADELFQTGNYGKVMPITRIDDRDLQPGPVYRQARELYWSWAHGG</sequence>
<evidence type="ECO:0000256" key="2">
    <source>
        <dbReference type="ARBA" id="ARBA00004824"/>
    </source>
</evidence>
<protein>
    <recommendedName>
        <fullName evidence="7">Probable branched-chain-amino-acid aminotransferase</fullName>
        <ecNumber evidence="6">2.6.1.42</ecNumber>
    </recommendedName>
</protein>
<comment type="catalytic activity">
    <reaction evidence="11">
        <text>L-leucine + 2-oxoglutarate = 4-methyl-2-oxopentanoate + L-glutamate</text>
        <dbReference type="Rhea" id="RHEA:18321"/>
        <dbReference type="ChEBI" id="CHEBI:16810"/>
        <dbReference type="ChEBI" id="CHEBI:17865"/>
        <dbReference type="ChEBI" id="CHEBI:29985"/>
        <dbReference type="ChEBI" id="CHEBI:57427"/>
        <dbReference type="EC" id="2.6.1.42"/>
    </reaction>
</comment>
<comment type="pathway">
    <text evidence="2">Amino-acid biosynthesis; L-isoleucine biosynthesis; L-isoleucine from 2-oxobutanoate: step 4/4.</text>
</comment>
<dbReference type="InterPro" id="IPR050571">
    <property type="entry name" value="Class-IV_PLP-Dep_Aminotrnsfr"/>
</dbReference>
<evidence type="ECO:0000256" key="11">
    <source>
        <dbReference type="ARBA" id="ARBA00049229"/>
    </source>
</evidence>
<dbReference type="InterPro" id="IPR043131">
    <property type="entry name" value="BCAT-like_N"/>
</dbReference>
<keyword evidence="8" id="KW-0028">Amino-acid biosynthesis</keyword>
<dbReference type="Gene3D" id="3.30.470.10">
    <property type="match status" value="1"/>
</dbReference>
<keyword evidence="13" id="KW-1185">Reference proteome</keyword>
<evidence type="ECO:0000256" key="1">
    <source>
        <dbReference type="ARBA" id="ARBA00003109"/>
    </source>
</evidence>
<dbReference type="RefSeq" id="WP_085123799.1">
    <property type="nucleotide sequence ID" value="NZ_FWZX01000013.1"/>
</dbReference>
<comment type="pathway">
    <text evidence="4">Amino-acid biosynthesis; L-leucine biosynthesis; L-leucine from 3-methyl-2-oxobutanoate: step 4/4.</text>
</comment>
<dbReference type="InterPro" id="IPR001544">
    <property type="entry name" value="Aminotrans_IV"/>
</dbReference>
<dbReference type="NCBIfam" id="NF009896">
    <property type="entry name" value="PRK13356.1"/>
    <property type="match status" value="1"/>
</dbReference>
<evidence type="ECO:0000256" key="8">
    <source>
        <dbReference type="ARBA" id="ARBA00023304"/>
    </source>
</evidence>
<gene>
    <name evidence="12" type="ORF">SAMN05428998_113123</name>
</gene>
<evidence type="ECO:0000256" key="10">
    <source>
        <dbReference type="ARBA" id="ARBA00048798"/>
    </source>
</evidence>
<dbReference type="PANTHER" id="PTHR42743">
    <property type="entry name" value="AMINO-ACID AMINOTRANSFERASE"/>
    <property type="match status" value="1"/>
</dbReference>
<evidence type="ECO:0000313" key="12">
    <source>
        <dbReference type="EMBL" id="SMF39270.1"/>
    </source>
</evidence>
<dbReference type="EC" id="2.6.1.42" evidence="6"/>
<dbReference type="GO" id="GO:0009082">
    <property type="term" value="P:branched-chain amino acid biosynthetic process"/>
    <property type="evidence" value="ECO:0007669"/>
    <property type="project" value="UniProtKB-KW"/>
</dbReference>
<comment type="catalytic activity">
    <reaction evidence="10">
        <text>L-isoleucine + 2-oxoglutarate = (S)-3-methyl-2-oxopentanoate + L-glutamate</text>
        <dbReference type="Rhea" id="RHEA:24801"/>
        <dbReference type="ChEBI" id="CHEBI:16810"/>
        <dbReference type="ChEBI" id="CHEBI:29985"/>
        <dbReference type="ChEBI" id="CHEBI:35146"/>
        <dbReference type="ChEBI" id="CHEBI:58045"/>
        <dbReference type="EC" id="2.6.1.42"/>
    </reaction>
</comment>
<dbReference type="SUPFAM" id="SSF56752">
    <property type="entry name" value="D-aminoacid aminotransferase-like PLP-dependent enzymes"/>
    <property type="match status" value="1"/>
</dbReference>
<dbReference type="EMBL" id="FWZX01000013">
    <property type="protein sequence ID" value="SMF39270.1"/>
    <property type="molecule type" value="Genomic_DNA"/>
</dbReference>
<dbReference type="GO" id="GO:0004084">
    <property type="term" value="F:branched-chain-amino-acid transaminase activity"/>
    <property type="evidence" value="ECO:0007669"/>
    <property type="project" value="UniProtKB-EC"/>
</dbReference>
<dbReference type="AlphaFoldDB" id="A0A1Y6C6C1"/>
<evidence type="ECO:0000256" key="4">
    <source>
        <dbReference type="ARBA" id="ARBA00005072"/>
    </source>
</evidence>
<keyword evidence="12" id="KW-0032">Aminotransferase</keyword>
<evidence type="ECO:0000256" key="7">
    <source>
        <dbReference type="ARBA" id="ARBA00014472"/>
    </source>
</evidence>